<feature type="transmembrane region" description="Helical" evidence="6">
    <location>
        <begin position="241"/>
        <end position="259"/>
    </location>
</feature>
<comment type="similarity">
    <text evidence="2 6">Belongs to the 4-toluene sulfonate uptake permease (TSUP) (TC 2.A.102) family.</text>
</comment>
<keyword evidence="5 6" id="KW-0472">Membrane</keyword>
<dbReference type="Proteomes" id="UP001501337">
    <property type="component" value="Unassembled WGS sequence"/>
</dbReference>
<feature type="transmembrane region" description="Helical" evidence="6">
    <location>
        <begin position="184"/>
        <end position="204"/>
    </location>
</feature>
<organism evidence="7 8">
    <name type="scientific">Allohahella marinimesophila</name>
    <dbReference type="NCBI Taxonomy" id="1054972"/>
    <lineage>
        <taxon>Bacteria</taxon>
        <taxon>Pseudomonadati</taxon>
        <taxon>Pseudomonadota</taxon>
        <taxon>Gammaproteobacteria</taxon>
        <taxon>Oceanospirillales</taxon>
        <taxon>Hahellaceae</taxon>
        <taxon>Allohahella</taxon>
    </lineage>
</organism>
<gene>
    <name evidence="7" type="ORF">GCM10022278_22590</name>
</gene>
<feature type="transmembrane region" description="Helical" evidence="6">
    <location>
        <begin position="211"/>
        <end position="229"/>
    </location>
</feature>
<dbReference type="EMBL" id="BAABBO010000010">
    <property type="protein sequence ID" value="GAA3964314.1"/>
    <property type="molecule type" value="Genomic_DNA"/>
</dbReference>
<protein>
    <recommendedName>
        <fullName evidence="6">Probable membrane transporter protein</fullName>
    </recommendedName>
</protein>
<evidence type="ECO:0000256" key="3">
    <source>
        <dbReference type="ARBA" id="ARBA00022692"/>
    </source>
</evidence>
<keyword evidence="4 6" id="KW-1133">Transmembrane helix</keyword>
<sequence>MTEILLLVIAGGFVGFLVGLTGVGGGSLMTPLLLLFGFPPHIAIGTDLLYASITKASGVYSHSRHGSINWRLVGVMAAGSLPASILTTIVLAIWFSDASQYTGVLVTSLGVMLILTSIVLLYRNRLLAFREGASWFSGIMRERTTALTFTMGVFLGIFVTLTSVGAGAIGTAVLMVLYPHLTGVRIVGTDLAHAVPLTLVAGLGHMQLGNIDYTLLLCLLLGSLPATHLGTKLGKHMPSEVLRPVLATMLLLLGLKYAFF</sequence>
<evidence type="ECO:0000256" key="6">
    <source>
        <dbReference type="RuleBase" id="RU363041"/>
    </source>
</evidence>
<evidence type="ECO:0000256" key="5">
    <source>
        <dbReference type="ARBA" id="ARBA00023136"/>
    </source>
</evidence>
<reference evidence="8" key="1">
    <citation type="journal article" date="2019" name="Int. J. Syst. Evol. Microbiol.">
        <title>The Global Catalogue of Microorganisms (GCM) 10K type strain sequencing project: providing services to taxonomists for standard genome sequencing and annotation.</title>
        <authorList>
            <consortium name="The Broad Institute Genomics Platform"/>
            <consortium name="The Broad Institute Genome Sequencing Center for Infectious Disease"/>
            <person name="Wu L."/>
            <person name="Ma J."/>
        </authorList>
    </citation>
    <scope>NUCLEOTIDE SEQUENCE [LARGE SCALE GENOMIC DNA]</scope>
    <source>
        <strain evidence="8">JCM 17555</strain>
    </source>
</reference>
<accession>A0ABP7PER8</accession>
<evidence type="ECO:0000313" key="7">
    <source>
        <dbReference type="EMBL" id="GAA3964314.1"/>
    </source>
</evidence>
<keyword evidence="3 6" id="KW-0812">Transmembrane</keyword>
<keyword evidence="8" id="KW-1185">Reference proteome</keyword>
<feature type="transmembrane region" description="Helical" evidence="6">
    <location>
        <begin position="32"/>
        <end position="51"/>
    </location>
</feature>
<dbReference type="PANTHER" id="PTHR43701">
    <property type="entry name" value="MEMBRANE TRANSPORTER PROTEIN MJ0441-RELATED"/>
    <property type="match status" value="1"/>
</dbReference>
<feature type="transmembrane region" description="Helical" evidence="6">
    <location>
        <begin position="5"/>
        <end position="26"/>
    </location>
</feature>
<feature type="transmembrane region" description="Helical" evidence="6">
    <location>
        <begin position="149"/>
        <end position="178"/>
    </location>
</feature>
<dbReference type="InterPro" id="IPR002781">
    <property type="entry name" value="TM_pro_TauE-like"/>
</dbReference>
<dbReference type="InterPro" id="IPR051598">
    <property type="entry name" value="TSUP/Inactive_protease-like"/>
</dbReference>
<evidence type="ECO:0000256" key="2">
    <source>
        <dbReference type="ARBA" id="ARBA00009142"/>
    </source>
</evidence>
<dbReference type="RefSeq" id="WP_344806383.1">
    <property type="nucleotide sequence ID" value="NZ_BAABBO010000010.1"/>
</dbReference>
<name>A0ABP7PER8_9GAMM</name>
<dbReference type="Pfam" id="PF01925">
    <property type="entry name" value="TauE"/>
    <property type="match status" value="1"/>
</dbReference>
<keyword evidence="6" id="KW-1003">Cell membrane</keyword>
<dbReference type="PANTHER" id="PTHR43701:SF2">
    <property type="entry name" value="MEMBRANE TRANSPORTER PROTEIN YJNA-RELATED"/>
    <property type="match status" value="1"/>
</dbReference>
<feature type="transmembrane region" description="Helical" evidence="6">
    <location>
        <begin position="101"/>
        <end position="122"/>
    </location>
</feature>
<feature type="transmembrane region" description="Helical" evidence="6">
    <location>
        <begin position="72"/>
        <end position="95"/>
    </location>
</feature>
<comment type="subcellular location">
    <subcellularLocation>
        <location evidence="6">Cell membrane</location>
        <topology evidence="6">Multi-pass membrane protein</topology>
    </subcellularLocation>
    <subcellularLocation>
        <location evidence="1">Membrane</location>
        <topology evidence="1">Multi-pass membrane protein</topology>
    </subcellularLocation>
</comment>
<evidence type="ECO:0000256" key="4">
    <source>
        <dbReference type="ARBA" id="ARBA00022989"/>
    </source>
</evidence>
<evidence type="ECO:0000313" key="8">
    <source>
        <dbReference type="Proteomes" id="UP001501337"/>
    </source>
</evidence>
<proteinExistence type="inferred from homology"/>
<evidence type="ECO:0000256" key="1">
    <source>
        <dbReference type="ARBA" id="ARBA00004141"/>
    </source>
</evidence>
<comment type="caution">
    <text evidence="7">The sequence shown here is derived from an EMBL/GenBank/DDBJ whole genome shotgun (WGS) entry which is preliminary data.</text>
</comment>